<evidence type="ECO:0000256" key="1">
    <source>
        <dbReference type="SAM" id="SignalP"/>
    </source>
</evidence>
<keyword evidence="1" id="KW-0732">Signal</keyword>
<dbReference type="EMBL" id="JBANDL010000002">
    <property type="protein sequence ID" value="MEI2456465.1"/>
    <property type="molecule type" value="Genomic_DNA"/>
</dbReference>
<evidence type="ECO:0008006" key="5">
    <source>
        <dbReference type="Google" id="ProtNLM"/>
    </source>
</evidence>
<reference evidence="3" key="2">
    <citation type="submission" date="2024-06" db="EMBL/GenBank/DDBJ databases">
        <authorList>
            <person name="Li S."/>
        </authorList>
    </citation>
    <scope>NUCLEOTIDE SEQUENCE</scope>
    <source>
        <strain evidence="3">SR10</strain>
    </source>
</reference>
<protein>
    <recommendedName>
        <fullName evidence="5">DUF541 domain-containing protein</fullName>
    </recommendedName>
</protein>
<evidence type="ECO:0000313" key="4">
    <source>
        <dbReference type="Proteomes" id="UP001387215"/>
    </source>
</evidence>
<evidence type="ECO:0000313" key="3">
    <source>
        <dbReference type="EMBL" id="XCO75478.1"/>
    </source>
</evidence>
<dbReference type="Proteomes" id="UP001387215">
    <property type="component" value="Unassembled WGS sequence"/>
</dbReference>
<feature type="signal peptide" evidence="1">
    <location>
        <begin position="1"/>
        <end position="35"/>
    </location>
</feature>
<accession>A0AAU8MU03</accession>
<sequence length="172" mass="17471">MSKSTESQAHGGTPTMSKLKTLCASLLLLAAPALAGAAEAPGLRITYLVYSGRPNPELTVTDPASLRAIESRLADALAAPAKSGAAAEPVLGYNGILIEHVGGPAAKASPQPLTIKGREVRIDTAPASAFKAATATTRVSAAAGDLEAMLLKLGHKRGALDAKTLDVLLDQP</sequence>
<proteinExistence type="predicted"/>
<reference evidence="2 4" key="1">
    <citation type="submission" date="2024-02" db="EMBL/GenBank/DDBJ databases">
        <title>Lysobacter Genome Sequencing and Mining.</title>
        <authorList>
            <person name="Bierman J."/>
            <person name="Walker M.C."/>
        </authorList>
    </citation>
    <scope>NUCLEOTIDE SEQUENCE [LARGE SCALE GENOMIC DNA]</scope>
    <source>
        <strain evidence="2 4">PB6250</strain>
    </source>
</reference>
<evidence type="ECO:0000313" key="2">
    <source>
        <dbReference type="EMBL" id="MEI2456465.1"/>
    </source>
</evidence>
<feature type="chain" id="PRO_5043818113" description="DUF541 domain-containing protein" evidence="1">
    <location>
        <begin position="36"/>
        <end position="172"/>
    </location>
</feature>
<gene>
    <name evidence="3" type="ORF">ABU614_01370</name>
    <name evidence="2" type="ORF">V2J18_17530</name>
</gene>
<keyword evidence="4" id="KW-1185">Reference proteome</keyword>
<dbReference type="EMBL" id="CP159925">
    <property type="protein sequence ID" value="XCO75478.1"/>
    <property type="molecule type" value="Genomic_DNA"/>
</dbReference>
<name>A0AAU8MU03_9GAMM</name>
<dbReference type="RefSeq" id="WP_141233524.1">
    <property type="nucleotide sequence ID" value="NZ_CP159925.1"/>
</dbReference>
<dbReference type="AlphaFoldDB" id="A0AAU8MU03"/>
<organism evidence="3">
    <name type="scientific">Lysobacter firmicutimachus</name>
    <dbReference type="NCBI Taxonomy" id="1792846"/>
    <lineage>
        <taxon>Bacteria</taxon>
        <taxon>Pseudomonadati</taxon>
        <taxon>Pseudomonadota</taxon>
        <taxon>Gammaproteobacteria</taxon>
        <taxon>Lysobacterales</taxon>
        <taxon>Lysobacteraceae</taxon>
        <taxon>Lysobacter</taxon>
    </lineage>
</organism>